<reference evidence="1 2" key="1">
    <citation type="submission" date="2009-08" db="EMBL/GenBank/DDBJ databases">
        <authorList>
            <person name="Qin X."/>
            <person name="Bachman B."/>
            <person name="Battles P."/>
            <person name="Bell A."/>
            <person name="Bess C."/>
            <person name="Bickham C."/>
            <person name="Chaboub L."/>
            <person name="Chen D."/>
            <person name="Coyle M."/>
            <person name="Deiros D.R."/>
            <person name="Dinh H."/>
            <person name="Forbes L."/>
            <person name="Fowler G."/>
            <person name="Francisco L."/>
            <person name="Fu Q."/>
            <person name="Gubbala S."/>
            <person name="Hale W."/>
            <person name="Han Y."/>
            <person name="Hemphill L."/>
            <person name="Highlander S.K."/>
            <person name="Hirani K."/>
            <person name="Hogues M."/>
            <person name="Jackson L."/>
            <person name="Jakkamsetti A."/>
            <person name="Javaid M."/>
            <person name="Jiang H."/>
            <person name="Korchina V."/>
            <person name="Kovar C."/>
            <person name="Lara F."/>
            <person name="Lee S."/>
            <person name="Mata R."/>
            <person name="Mathew T."/>
            <person name="Moen C."/>
            <person name="Morales K."/>
            <person name="Munidasa M."/>
            <person name="Nazareth L."/>
            <person name="Ngo R."/>
            <person name="Nguyen L."/>
            <person name="Okwuonu G."/>
            <person name="Ongeri F."/>
            <person name="Patil S."/>
            <person name="Petrosino J."/>
            <person name="Pham C."/>
            <person name="Pham P."/>
            <person name="Pu L.-L."/>
            <person name="Puazo M."/>
            <person name="Raj R."/>
            <person name="Reid J."/>
            <person name="Rouhana J."/>
            <person name="Saada N."/>
            <person name="Shang Y."/>
            <person name="Simmons D."/>
            <person name="Thornton R."/>
            <person name="Warren J."/>
            <person name="Weissenberger G."/>
            <person name="Zhang J."/>
            <person name="Zhang L."/>
            <person name="Zhou C."/>
            <person name="Zhu D."/>
            <person name="Muzny D."/>
            <person name="Worley K."/>
            <person name="Gibbs R."/>
        </authorList>
    </citation>
    <scope>NUCLEOTIDE SEQUENCE [LARGE SCALE GENOMIC DNA]</scope>
    <source>
        <strain evidence="2">ATCC 15826 / DSM 8339 / NCTC 10426 / 6573</strain>
    </source>
</reference>
<evidence type="ECO:0000313" key="1">
    <source>
        <dbReference type="EMBL" id="EEV89729.1"/>
    </source>
</evidence>
<gene>
    <name evidence="1" type="ORF">HMPREF0198_0198</name>
</gene>
<dbReference type="EMBL" id="ACKY01000010">
    <property type="protein sequence ID" value="EEV89729.1"/>
    <property type="molecule type" value="Genomic_DNA"/>
</dbReference>
<sequence length="44" mass="4817">MNNLHLLLSTTVVPAIQPMKNRLSAVFLQATFSEIETHPSPVVA</sequence>
<comment type="caution">
    <text evidence="1">The sequence shown here is derived from an EMBL/GenBank/DDBJ whole genome shotgun (WGS) entry which is preliminary data.</text>
</comment>
<evidence type="ECO:0000313" key="2">
    <source>
        <dbReference type="Proteomes" id="UP000004870"/>
    </source>
</evidence>
<dbReference type="AlphaFoldDB" id="C8N6S2"/>
<dbReference type="Proteomes" id="UP000004870">
    <property type="component" value="Unassembled WGS sequence"/>
</dbReference>
<keyword evidence="2" id="KW-1185">Reference proteome</keyword>
<proteinExistence type="predicted"/>
<accession>C8N6S2</accession>
<organism evidence="1 2">
    <name type="scientific">Cardiobacterium hominis (strain ATCC 15826 / DSM 8339 / NCTC 10426 / 6573)</name>
    <dbReference type="NCBI Taxonomy" id="638300"/>
    <lineage>
        <taxon>Bacteria</taxon>
        <taxon>Pseudomonadati</taxon>
        <taxon>Pseudomonadota</taxon>
        <taxon>Gammaproteobacteria</taxon>
        <taxon>Cardiobacteriales</taxon>
        <taxon>Cardiobacteriaceae</taxon>
        <taxon>Cardiobacterium</taxon>
    </lineage>
</organism>
<protein>
    <submittedName>
        <fullName evidence="1">Uncharacterized protein</fullName>
    </submittedName>
</protein>
<dbReference type="HOGENOM" id="CLU_3213972_0_0_6"/>
<name>C8N6S2_CARH6</name>